<evidence type="ECO:0000313" key="3">
    <source>
        <dbReference type="EnsemblPlants" id="EMT08360"/>
    </source>
</evidence>
<reference evidence="3" key="1">
    <citation type="submission" date="2015-06" db="UniProtKB">
        <authorList>
            <consortium name="EnsemblPlants"/>
        </authorList>
    </citation>
    <scope>IDENTIFICATION</scope>
</reference>
<feature type="domain" description="Wall-associated receptor kinase C-terminal" evidence="2">
    <location>
        <begin position="133"/>
        <end position="207"/>
    </location>
</feature>
<dbReference type="EnsemblPlants" id="EMT08360">
    <property type="protein sequence ID" value="EMT08360"/>
    <property type="gene ID" value="F775_19995"/>
</dbReference>
<organism evidence="3">
    <name type="scientific">Aegilops tauschii</name>
    <name type="common">Tausch's goatgrass</name>
    <name type="synonym">Aegilops squarrosa</name>
    <dbReference type="NCBI Taxonomy" id="37682"/>
    <lineage>
        <taxon>Eukaryota</taxon>
        <taxon>Viridiplantae</taxon>
        <taxon>Streptophyta</taxon>
        <taxon>Embryophyta</taxon>
        <taxon>Tracheophyta</taxon>
        <taxon>Spermatophyta</taxon>
        <taxon>Magnoliopsida</taxon>
        <taxon>Liliopsida</taxon>
        <taxon>Poales</taxon>
        <taxon>Poaceae</taxon>
        <taxon>BOP clade</taxon>
        <taxon>Pooideae</taxon>
        <taxon>Triticodae</taxon>
        <taxon>Triticeae</taxon>
        <taxon>Triticinae</taxon>
        <taxon>Aegilops</taxon>
    </lineage>
</organism>
<keyword evidence="1" id="KW-0325">Glycoprotein</keyword>
<dbReference type="Pfam" id="PF14380">
    <property type="entry name" value="WAK_assoc"/>
    <property type="match status" value="1"/>
</dbReference>
<name>M8B431_AEGTA</name>
<dbReference type="PANTHER" id="PTHR33138">
    <property type="entry name" value="OS01G0690200 PROTEIN"/>
    <property type="match status" value="1"/>
</dbReference>
<proteinExistence type="predicted"/>
<evidence type="ECO:0000259" key="2">
    <source>
        <dbReference type="Pfam" id="PF14380"/>
    </source>
</evidence>
<dbReference type="AlphaFoldDB" id="M8B431"/>
<dbReference type="InterPro" id="IPR032872">
    <property type="entry name" value="WAK_assoc_C"/>
</dbReference>
<accession>M8B431</accession>
<sequence length="236" mass="24864">MHIPAAAAVLCSATLLLTAVLATHAQNTTMTTLPSSSTSCDPAMCGGLRINGTFRVANTDLSDGSCDIILKVNASSDLGYAPFGISGTNQKLFFLYNCTDLEAQPLPLAWAPVNCTNANASIFNSFALLAGGDKPDNKWEPIPGSCTVSMMPVLGYPGATGADYRRLMNSGFLVEDTADDCRACEESGGFCRINTTYDIFECRCSDGMSDSIICHSSGNSSGSSIPGLKNFEFFVV</sequence>
<evidence type="ECO:0000256" key="1">
    <source>
        <dbReference type="ARBA" id="ARBA00023180"/>
    </source>
</evidence>
<dbReference type="PANTHER" id="PTHR33138:SF83">
    <property type="entry name" value="OS01G0136700 PROTEIN"/>
    <property type="match status" value="1"/>
</dbReference>
<protein>
    <recommendedName>
        <fullName evidence="2">Wall-associated receptor kinase C-terminal domain-containing protein</fullName>
    </recommendedName>
</protein>